<feature type="transmembrane region" description="Helical" evidence="6">
    <location>
        <begin position="250"/>
        <end position="275"/>
    </location>
</feature>
<dbReference type="InterPro" id="IPR002549">
    <property type="entry name" value="AI-2E-like"/>
</dbReference>
<evidence type="ECO:0000256" key="5">
    <source>
        <dbReference type="ARBA" id="ARBA00023136"/>
    </source>
</evidence>
<organism evidence="7 8">
    <name type="scientific">Paenibacillus selenitireducens</name>
    <dbReference type="NCBI Taxonomy" id="1324314"/>
    <lineage>
        <taxon>Bacteria</taxon>
        <taxon>Bacillati</taxon>
        <taxon>Bacillota</taxon>
        <taxon>Bacilli</taxon>
        <taxon>Bacillales</taxon>
        <taxon>Paenibacillaceae</taxon>
        <taxon>Paenibacillus</taxon>
    </lineage>
</organism>
<protein>
    <submittedName>
        <fullName evidence="7">Sporulation integral membrane protein YtvI</fullName>
    </submittedName>
</protein>
<keyword evidence="5 6" id="KW-0472">Membrane</keyword>
<sequence length="369" mass="41274">MIKKILRGCWVLLICLIIIYALYWITPLIYPFILAWLIAYFLNPIVNLLQHGARMPRWLAVTLSIFVFVGAMLTVVSAVITRIIIEIFNLSQTLEGSIHDLKNMLMNLLGNENLNRFVTQISSLYQNNRNVQDTINNNMNHTAQTITDALSNFISMLLNSVLIILSSLPNIATILIVVLLAVFFISKDWVELIQWVKQWLPVHVQQPISLIWVDLQKALFGYLRAQFIVISLTAVLVIIGLLILDVEYAITIGLLIGILDLLPYMGVGIAMVPWIAYSFMSGDQAQGIGLSILYGIILIARQIIEPKVLATSVGLQPLPTLIAMFVGLQLFGILGMIIGPATLVLASAIQRANVLRDVWNYIFRGGRHT</sequence>
<dbReference type="GO" id="GO:0055085">
    <property type="term" value="P:transmembrane transport"/>
    <property type="evidence" value="ECO:0007669"/>
    <property type="project" value="TreeGrafter"/>
</dbReference>
<dbReference type="GO" id="GO:0016020">
    <property type="term" value="C:membrane"/>
    <property type="evidence" value="ECO:0007669"/>
    <property type="project" value="UniProtKB-SubCell"/>
</dbReference>
<evidence type="ECO:0000256" key="2">
    <source>
        <dbReference type="ARBA" id="ARBA00009773"/>
    </source>
</evidence>
<dbReference type="EMBL" id="MSZX01000001">
    <property type="protein sequence ID" value="OPA81497.1"/>
    <property type="molecule type" value="Genomic_DNA"/>
</dbReference>
<accession>A0A1T2XNQ0</accession>
<evidence type="ECO:0000256" key="1">
    <source>
        <dbReference type="ARBA" id="ARBA00004141"/>
    </source>
</evidence>
<dbReference type="AlphaFoldDB" id="A0A1T2XNQ0"/>
<feature type="transmembrane region" description="Helical" evidence="6">
    <location>
        <begin position="225"/>
        <end position="244"/>
    </location>
</feature>
<feature type="transmembrane region" description="Helical" evidence="6">
    <location>
        <begin position="29"/>
        <end position="46"/>
    </location>
</feature>
<dbReference type="NCBIfam" id="TIGR02872">
    <property type="entry name" value="spore_ytvI"/>
    <property type="match status" value="1"/>
</dbReference>
<evidence type="ECO:0000256" key="4">
    <source>
        <dbReference type="ARBA" id="ARBA00022989"/>
    </source>
</evidence>
<comment type="subcellular location">
    <subcellularLocation>
        <location evidence="1">Membrane</location>
        <topology evidence="1">Multi-pass membrane protein</topology>
    </subcellularLocation>
</comment>
<dbReference type="Proteomes" id="UP000190188">
    <property type="component" value="Unassembled WGS sequence"/>
</dbReference>
<name>A0A1T2XNQ0_9BACL</name>
<proteinExistence type="inferred from homology"/>
<dbReference type="InterPro" id="IPR014227">
    <property type="entry name" value="YtvI-like"/>
</dbReference>
<feature type="transmembrane region" description="Helical" evidence="6">
    <location>
        <begin position="287"/>
        <end position="304"/>
    </location>
</feature>
<dbReference type="PANTHER" id="PTHR21716:SF68">
    <property type="entry name" value="TRANSPORT PROTEIN YTVI-RELATED"/>
    <property type="match status" value="1"/>
</dbReference>
<feature type="transmembrane region" description="Helical" evidence="6">
    <location>
        <begin position="5"/>
        <end position="23"/>
    </location>
</feature>
<dbReference type="Pfam" id="PF01594">
    <property type="entry name" value="AI-2E_transport"/>
    <property type="match status" value="1"/>
</dbReference>
<keyword evidence="3 6" id="KW-0812">Transmembrane</keyword>
<gene>
    <name evidence="7" type="ORF">BVG16_00600</name>
</gene>
<feature type="transmembrane region" description="Helical" evidence="6">
    <location>
        <begin position="324"/>
        <end position="346"/>
    </location>
</feature>
<feature type="transmembrane region" description="Helical" evidence="6">
    <location>
        <begin position="161"/>
        <end position="185"/>
    </location>
</feature>
<dbReference type="STRING" id="1324314.BVG16_00600"/>
<evidence type="ECO:0000256" key="6">
    <source>
        <dbReference type="SAM" id="Phobius"/>
    </source>
</evidence>
<keyword evidence="4 6" id="KW-1133">Transmembrane helix</keyword>
<comment type="similarity">
    <text evidence="2">Belongs to the autoinducer-2 exporter (AI-2E) (TC 2.A.86) family.</text>
</comment>
<comment type="caution">
    <text evidence="7">The sequence shown here is derived from an EMBL/GenBank/DDBJ whole genome shotgun (WGS) entry which is preliminary data.</text>
</comment>
<feature type="transmembrane region" description="Helical" evidence="6">
    <location>
        <begin position="58"/>
        <end position="85"/>
    </location>
</feature>
<evidence type="ECO:0000313" key="7">
    <source>
        <dbReference type="EMBL" id="OPA81497.1"/>
    </source>
</evidence>
<evidence type="ECO:0000256" key="3">
    <source>
        <dbReference type="ARBA" id="ARBA00022692"/>
    </source>
</evidence>
<dbReference type="PANTHER" id="PTHR21716">
    <property type="entry name" value="TRANSMEMBRANE PROTEIN"/>
    <property type="match status" value="1"/>
</dbReference>
<reference evidence="7 8" key="1">
    <citation type="submission" date="2017-01" db="EMBL/GenBank/DDBJ databases">
        <title>Genome analysis of Paenibacillus selenitrireducens ES3-24.</title>
        <authorList>
            <person name="Xu D."/>
            <person name="Yao R."/>
            <person name="Zheng S."/>
        </authorList>
    </citation>
    <scope>NUCLEOTIDE SEQUENCE [LARGE SCALE GENOMIC DNA]</scope>
    <source>
        <strain evidence="7 8">ES3-24</strain>
    </source>
</reference>
<evidence type="ECO:0000313" key="8">
    <source>
        <dbReference type="Proteomes" id="UP000190188"/>
    </source>
</evidence>
<keyword evidence="8" id="KW-1185">Reference proteome</keyword>